<evidence type="ECO:0000313" key="4">
    <source>
        <dbReference type="Proteomes" id="UP000016943"/>
    </source>
</evidence>
<keyword evidence="1" id="KW-1133">Transmembrane helix</keyword>
<dbReference type="Proteomes" id="UP000016943">
    <property type="component" value="Chromosome"/>
</dbReference>
<dbReference type="GO" id="GO:0016020">
    <property type="term" value="C:membrane"/>
    <property type="evidence" value="ECO:0007669"/>
    <property type="project" value="InterPro"/>
</dbReference>
<evidence type="ECO:0000256" key="1">
    <source>
        <dbReference type="SAM" id="Phobius"/>
    </source>
</evidence>
<evidence type="ECO:0000313" key="3">
    <source>
        <dbReference type="EMBL" id="AGU15196.1"/>
    </source>
</evidence>
<feature type="transmembrane region" description="Helical" evidence="1">
    <location>
        <begin position="149"/>
        <end position="167"/>
    </location>
</feature>
<dbReference type="InterPro" id="IPR000045">
    <property type="entry name" value="Prepilin_IV_endopep_pep"/>
</dbReference>
<sequence>MDVPGWVMVGAATCVVVWAVVLSAYDIMRRRLPNIGTYTGAIVALVVSVGTGNPRWLLGGLVWAGLYALMRALSRLRRRVRRSARSARRAAAYSAAFGAGDIKLGFSTGTLAAAVSPEAVFVAIVVAQLLTVLVGVVTRRATVAHGPMMLLAALGVAAYGLGWGAPIDALAPGFVRQ</sequence>
<feature type="transmembrane region" description="Helical" evidence="1">
    <location>
        <begin position="32"/>
        <end position="50"/>
    </location>
</feature>
<keyword evidence="1" id="KW-0812">Transmembrane</keyword>
<feature type="transmembrane region" description="Helical" evidence="1">
    <location>
        <begin position="93"/>
        <end position="113"/>
    </location>
</feature>
<proteinExistence type="predicted"/>
<protein>
    <recommendedName>
        <fullName evidence="2">Prepilin type IV endopeptidase peptidase domain-containing protein</fullName>
    </recommendedName>
</protein>
<dbReference type="eggNOG" id="COG1989">
    <property type="taxonomic scope" value="Bacteria"/>
</dbReference>
<feature type="transmembrane region" description="Helical" evidence="1">
    <location>
        <begin position="119"/>
        <end position="137"/>
    </location>
</feature>
<reference evidence="3 4" key="1">
    <citation type="journal article" date="2013" name="Genome Announc.">
        <title>Whole-Genome Sequence of the Clinical Strain Corynebacterium argentoratense DSM 44202, Isolated from a Human Throat Specimen.</title>
        <authorList>
            <person name="Bomholt C."/>
            <person name="Glaub A."/>
            <person name="Gravermann K."/>
            <person name="Albersmeier A."/>
            <person name="Brinkrolf K."/>
            <person name="Ruckert C."/>
            <person name="Tauch A."/>
        </authorList>
    </citation>
    <scope>NUCLEOTIDE SEQUENCE [LARGE SCALE GENOMIC DNA]</scope>
    <source>
        <strain evidence="3">DSM 44202</strain>
    </source>
</reference>
<organism evidence="3 4">
    <name type="scientific">Corynebacterium argentoratense DSM 44202</name>
    <dbReference type="NCBI Taxonomy" id="1348662"/>
    <lineage>
        <taxon>Bacteria</taxon>
        <taxon>Bacillati</taxon>
        <taxon>Actinomycetota</taxon>
        <taxon>Actinomycetes</taxon>
        <taxon>Mycobacteriales</taxon>
        <taxon>Corynebacteriaceae</taxon>
        <taxon>Corynebacterium</taxon>
    </lineage>
</organism>
<feature type="transmembrane region" description="Helical" evidence="1">
    <location>
        <begin position="56"/>
        <end position="73"/>
    </location>
</feature>
<dbReference type="GeneID" id="78249837"/>
<feature type="domain" description="Prepilin type IV endopeptidase peptidase" evidence="2">
    <location>
        <begin position="15"/>
        <end position="134"/>
    </location>
</feature>
<dbReference type="Pfam" id="PF01478">
    <property type="entry name" value="Peptidase_A24"/>
    <property type="match status" value="1"/>
</dbReference>
<dbReference type="RefSeq" id="WP_020976349.1">
    <property type="nucleotide sequence ID" value="NC_022198.1"/>
</dbReference>
<dbReference type="EMBL" id="CP006365">
    <property type="protein sequence ID" value="AGU15196.1"/>
    <property type="molecule type" value="Genomic_DNA"/>
</dbReference>
<gene>
    <name evidence="3" type="ORF">CARG_05295</name>
</gene>
<dbReference type="KEGG" id="caz:CARG_05295"/>
<keyword evidence="1" id="KW-0472">Membrane</keyword>
<dbReference type="STRING" id="1348662.CARG_05295"/>
<dbReference type="HOGENOM" id="CLU_057101_11_1_11"/>
<dbReference type="OrthoDB" id="4428077at2"/>
<evidence type="ECO:0000259" key="2">
    <source>
        <dbReference type="Pfam" id="PF01478"/>
    </source>
</evidence>
<dbReference type="GO" id="GO:0004190">
    <property type="term" value="F:aspartic-type endopeptidase activity"/>
    <property type="evidence" value="ECO:0007669"/>
    <property type="project" value="InterPro"/>
</dbReference>
<keyword evidence="4" id="KW-1185">Reference proteome</keyword>
<dbReference type="AlphaFoldDB" id="U3GYB1"/>
<name>U3GYB1_9CORY</name>
<feature type="transmembrane region" description="Helical" evidence="1">
    <location>
        <begin position="6"/>
        <end position="25"/>
    </location>
</feature>
<accession>U3GYB1</accession>
<dbReference type="PATRIC" id="fig|1348662.3.peg.1040"/>